<organism evidence="1 2">
    <name type="scientific">Caligus rogercresseyi</name>
    <name type="common">Sea louse</name>
    <dbReference type="NCBI Taxonomy" id="217165"/>
    <lineage>
        <taxon>Eukaryota</taxon>
        <taxon>Metazoa</taxon>
        <taxon>Ecdysozoa</taxon>
        <taxon>Arthropoda</taxon>
        <taxon>Crustacea</taxon>
        <taxon>Multicrustacea</taxon>
        <taxon>Hexanauplia</taxon>
        <taxon>Copepoda</taxon>
        <taxon>Siphonostomatoida</taxon>
        <taxon>Caligidae</taxon>
        <taxon>Caligus</taxon>
    </lineage>
</organism>
<reference evidence="2" key="1">
    <citation type="submission" date="2021-01" db="EMBL/GenBank/DDBJ databases">
        <title>Caligus Genome Assembly.</title>
        <authorList>
            <person name="Gallardo-Escarate C."/>
        </authorList>
    </citation>
    <scope>NUCLEOTIDE SEQUENCE [LARGE SCALE GENOMIC DNA]</scope>
</reference>
<proteinExistence type="predicted"/>
<gene>
    <name evidence="1" type="ORF">FKW44_021883</name>
</gene>
<accession>A0A7T8GRZ3</accession>
<evidence type="ECO:0000313" key="2">
    <source>
        <dbReference type="Proteomes" id="UP000595437"/>
    </source>
</evidence>
<dbReference type="OrthoDB" id="2417635at2759"/>
<dbReference type="GO" id="GO:0003676">
    <property type="term" value="F:nucleic acid binding"/>
    <property type="evidence" value="ECO:0007669"/>
    <property type="project" value="InterPro"/>
</dbReference>
<dbReference type="EMBL" id="CP045905">
    <property type="protein sequence ID" value="QQP36709.1"/>
    <property type="molecule type" value="Genomic_DNA"/>
</dbReference>
<keyword evidence="2" id="KW-1185">Reference proteome</keyword>
<dbReference type="InterPro" id="IPR036397">
    <property type="entry name" value="RNaseH_sf"/>
</dbReference>
<dbReference type="PANTHER" id="PTHR47326">
    <property type="entry name" value="TRANSPOSABLE ELEMENT TC3 TRANSPOSASE-LIKE PROTEIN"/>
    <property type="match status" value="1"/>
</dbReference>
<dbReference type="AlphaFoldDB" id="A0A7T8GRZ3"/>
<evidence type="ECO:0000313" key="1">
    <source>
        <dbReference type="EMBL" id="QQP36709.1"/>
    </source>
</evidence>
<dbReference type="Proteomes" id="UP000595437">
    <property type="component" value="Chromosome 16"/>
</dbReference>
<sequence>MPSEQDRCAAILVALRADRAPKEIIEFPKPLSIEKTQDRSRSKKRTPEFLHELQERINDDPSTSMRNLATKMNVDEQTIRTAVHEDLRSKSYVLKARQMLFEASRPKLALRQFTHVLNEGDVPPSSPDCNPMDYNVWGVLERESNKHSHISIVSLKASIVEVVARMNREHLVNACTRFWSRPEAVIEAEGGWFE</sequence>
<protein>
    <submittedName>
        <fullName evidence="1">Uncharacterized protein</fullName>
    </submittedName>
</protein>
<name>A0A7T8GRZ3_CALRO</name>
<dbReference type="Gene3D" id="3.30.420.10">
    <property type="entry name" value="Ribonuclease H-like superfamily/Ribonuclease H"/>
    <property type="match status" value="1"/>
</dbReference>
<dbReference type="PANTHER" id="PTHR47326:SF1">
    <property type="entry name" value="HTH PSQ-TYPE DOMAIN-CONTAINING PROTEIN"/>
    <property type="match status" value="1"/>
</dbReference>